<dbReference type="Proteomes" id="UP000682843">
    <property type="component" value="Chromosome"/>
</dbReference>
<organism evidence="1 2">
    <name type="scientific">Tardiphaga alba</name>
    <dbReference type="NCBI Taxonomy" id="340268"/>
    <lineage>
        <taxon>Bacteria</taxon>
        <taxon>Pseudomonadati</taxon>
        <taxon>Pseudomonadota</taxon>
        <taxon>Alphaproteobacteria</taxon>
        <taxon>Hyphomicrobiales</taxon>
        <taxon>Nitrobacteraceae</taxon>
        <taxon>Tardiphaga</taxon>
    </lineage>
</organism>
<dbReference type="EMBL" id="CP036498">
    <property type="protein sequence ID" value="QUS38085.1"/>
    <property type="molecule type" value="Genomic_DNA"/>
</dbReference>
<dbReference type="InterPro" id="IPR027417">
    <property type="entry name" value="P-loop_NTPase"/>
</dbReference>
<dbReference type="Gene3D" id="3.40.50.300">
    <property type="entry name" value="P-loop containing nucleotide triphosphate hydrolases"/>
    <property type="match status" value="1"/>
</dbReference>
<reference evidence="1 2" key="1">
    <citation type="submission" date="2019-02" db="EMBL/GenBank/DDBJ databases">
        <title>Emended description of the genus Rhodopseudomonas and description of Rhodopseudomonas albus sp. nov., a non-phototrophic, heavy-metal-tolerant bacterium isolated from garden soil.</title>
        <authorList>
            <person name="Bao Z."/>
            <person name="Cao W.W."/>
            <person name="Sato Y."/>
            <person name="Nishizawa T."/>
            <person name="Zhao J."/>
            <person name="Guo Y."/>
            <person name="Ohta H."/>
        </authorList>
    </citation>
    <scope>NUCLEOTIDE SEQUENCE [LARGE SCALE GENOMIC DNA]</scope>
    <source>
        <strain evidence="1 2">SK50-23</strain>
    </source>
</reference>
<dbReference type="RefSeq" id="WP_211911619.1">
    <property type="nucleotide sequence ID" value="NZ_CP036498.1"/>
</dbReference>
<evidence type="ECO:0000313" key="1">
    <source>
        <dbReference type="EMBL" id="QUS38085.1"/>
    </source>
</evidence>
<name>A0ABX8A733_9BRAD</name>
<evidence type="ECO:0008006" key="3">
    <source>
        <dbReference type="Google" id="ProtNLM"/>
    </source>
</evidence>
<proteinExistence type="predicted"/>
<accession>A0ABX8A733</accession>
<dbReference type="SUPFAM" id="SSF52540">
    <property type="entry name" value="P-loop containing nucleoside triphosphate hydrolases"/>
    <property type="match status" value="1"/>
</dbReference>
<evidence type="ECO:0000313" key="2">
    <source>
        <dbReference type="Proteomes" id="UP000682843"/>
    </source>
</evidence>
<protein>
    <recommendedName>
        <fullName evidence="3">Adenylate kinase</fullName>
    </recommendedName>
</protein>
<keyword evidence="2" id="KW-1185">Reference proteome</keyword>
<gene>
    <name evidence="1" type="ORF">RPMA_03860</name>
</gene>
<dbReference type="Pfam" id="PF13207">
    <property type="entry name" value="AAA_17"/>
    <property type="match status" value="1"/>
</dbReference>
<sequence length="171" mass="18694">MIVFVAGLSRSGKTSRSRHAASAIQNVEYVSVSQMLVEAGRDLSVRTIRGALENQESAMGKLSTSPLFGYLHRLIDGHALIETGEGPMLVPDQFFDEIRPQSIISVQDSPELILSRRMETPSASRLQEIAALAVMERAACARTAARLGIPLVELMAPSVEQFTEALRQQLM</sequence>